<dbReference type="Gene3D" id="2.60.40.2170">
    <property type="entry name" value="Wnt, WIF domain"/>
    <property type="match status" value="1"/>
</dbReference>
<dbReference type="GO" id="GO:0005886">
    <property type="term" value="C:plasma membrane"/>
    <property type="evidence" value="ECO:0007669"/>
    <property type="project" value="TreeGrafter"/>
</dbReference>
<dbReference type="PANTHER" id="PTHR24416">
    <property type="entry name" value="TYROSINE-PROTEIN KINASE RECEPTOR"/>
    <property type="match status" value="1"/>
</dbReference>
<keyword evidence="14" id="KW-0325">Glycoprotein</keyword>
<dbReference type="GO" id="GO:0051897">
    <property type="term" value="P:positive regulation of phosphatidylinositol 3-kinase/protein kinase B signal transduction"/>
    <property type="evidence" value="ECO:0007669"/>
    <property type="project" value="TreeGrafter"/>
</dbReference>
<dbReference type="Pfam" id="PF07714">
    <property type="entry name" value="PK_Tyr_Ser-Thr"/>
    <property type="match status" value="1"/>
</dbReference>
<evidence type="ECO:0000256" key="14">
    <source>
        <dbReference type="ARBA" id="ARBA00023180"/>
    </source>
</evidence>
<keyword evidence="7" id="KW-0547">Nucleotide-binding</keyword>
<feature type="domain" description="WIF" evidence="18">
    <location>
        <begin position="58"/>
        <end position="187"/>
    </location>
</feature>
<dbReference type="InterPro" id="IPR001245">
    <property type="entry name" value="Ser-Thr/Tyr_kinase_cat_dom"/>
</dbReference>
<dbReference type="InterPro" id="IPR000719">
    <property type="entry name" value="Prot_kinase_dom"/>
</dbReference>
<dbReference type="FunFam" id="1.10.510.10:FF:000165">
    <property type="entry name" value="Tyrosine-protein kinase RYK"/>
    <property type="match status" value="1"/>
</dbReference>
<keyword evidence="6" id="KW-0732">Signal</keyword>
<evidence type="ECO:0000256" key="1">
    <source>
        <dbReference type="ARBA" id="ARBA00004167"/>
    </source>
</evidence>
<dbReference type="FunFam" id="3.30.200.20:FF:000218">
    <property type="entry name" value="Tyrosine-protein kinase RYK"/>
    <property type="match status" value="1"/>
</dbReference>
<evidence type="ECO:0000256" key="7">
    <source>
        <dbReference type="ARBA" id="ARBA00022741"/>
    </source>
</evidence>
<dbReference type="PROSITE" id="PS50814">
    <property type="entry name" value="WIF"/>
    <property type="match status" value="1"/>
</dbReference>
<dbReference type="GO" id="GO:0043235">
    <property type="term" value="C:receptor complex"/>
    <property type="evidence" value="ECO:0007669"/>
    <property type="project" value="TreeGrafter"/>
</dbReference>
<proteinExistence type="predicted"/>
<dbReference type="AlphaFoldDB" id="A0A8C9XPI4"/>
<evidence type="ECO:0000259" key="17">
    <source>
        <dbReference type="PROSITE" id="PS50011"/>
    </source>
</evidence>
<evidence type="ECO:0000313" key="20">
    <source>
        <dbReference type="Proteomes" id="UP000694568"/>
    </source>
</evidence>
<keyword evidence="20" id="KW-1185">Reference proteome</keyword>
<evidence type="ECO:0000256" key="9">
    <source>
        <dbReference type="ARBA" id="ARBA00022840"/>
    </source>
</evidence>
<keyword evidence="12" id="KW-0829">Tyrosine-protein kinase</keyword>
<dbReference type="GO" id="GO:0007169">
    <property type="term" value="P:cell surface receptor protein tyrosine kinase signaling pathway"/>
    <property type="evidence" value="ECO:0007669"/>
    <property type="project" value="TreeGrafter"/>
</dbReference>
<dbReference type="GO" id="GO:0010976">
    <property type="term" value="P:positive regulation of neuron projection development"/>
    <property type="evidence" value="ECO:0007669"/>
    <property type="project" value="TreeGrafter"/>
</dbReference>
<dbReference type="PROSITE" id="PS50011">
    <property type="entry name" value="PROTEIN_KINASE_DOM"/>
    <property type="match status" value="1"/>
</dbReference>
<dbReference type="GO" id="GO:0005524">
    <property type="term" value="F:ATP binding"/>
    <property type="evidence" value="ECO:0007669"/>
    <property type="project" value="UniProtKB-KW"/>
</dbReference>
<organism evidence="19 20">
    <name type="scientific">Sander lucioperca</name>
    <name type="common">Pike-perch</name>
    <name type="synonym">Perca lucioperca</name>
    <dbReference type="NCBI Taxonomy" id="283035"/>
    <lineage>
        <taxon>Eukaryota</taxon>
        <taxon>Metazoa</taxon>
        <taxon>Chordata</taxon>
        <taxon>Craniata</taxon>
        <taxon>Vertebrata</taxon>
        <taxon>Euteleostomi</taxon>
        <taxon>Actinopterygii</taxon>
        <taxon>Neopterygii</taxon>
        <taxon>Teleostei</taxon>
        <taxon>Neoteleostei</taxon>
        <taxon>Acanthomorphata</taxon>
        <taxon>Eupercaria</taxon>
        <taxon>Perciformes</taxon>
        <taxon>Percoidei</taxon>
        <taxon>Percidae</taxon>
        <taxon>Luciopercinae</taxon>
        <taxon>Sander</taxon>
    </lineage>
</organism>
<evidence type="ECO:0000256" key="4">
    <source>
        <dbReference type="ARBA" id="ARBA00022679"/>
    </source>
</evidence>
<dbReference type="Gene3D" id="3.30.200.20">
    <property type="entry name" value="Phosphorylase Kinase, domain 1"/>
    <property type="match status" value="1"/>
</dbReference>
<evidence type="ECO:0000256" key="6">
    <source>
        <dbReference type="ARBA" id="ARBA00022729"/>
    </source>
</evidence>
<dbReference type="GO" id="GO:0007409">
    <property type="term" value="P:axonogenesis"/>
    <property type="evidence" value="ECO:0007669"/>
    <property type="project" value="TreeGrafter"/>
</dbReference>
<dbReference type="PROSITE" id="PS00109">
    <property type="entry name" value="PROTEIN_KINASE_TYR"/>
    <property type="match status" value="1"/>
</dbReference>
<keyword evidence="3" id="KW-0597">Phosphoprotein</keyword>
<dbReference type="EC" id="2.7.10.1" evidence="2"/>
<evidence type="ECO:0000259" key="18">
    <source>
        <dbReference type="PROSITE" id="PS50814"/>
    </source>
</evidence>
<dbReference type="InterPro" id="IPR050122">
    <property type="entry name" value="RTK"/>
</dbReference>
<keyword evidence="10 16" id="KW-1133">Transmembrane helix</keyword>
<evidence type="ECO:0000256" key="8">
    <source>
        <dbReference type="ARBA" id="ARBA00022777"/>
    </source>
</evidence>
<evidence type="ECO:0000256" key="2">
    <source>
        <dbReference type="ARBA" id="ARBA00011902"/>
    </source>
</evidence>
<dbReference type="PANTHER" id="PTHR24416:SF349">
    <property type="entry name" value="TYROSINE-PROTEIN KINASE RYK"/>
    <property type="match status" value="1"/>
</dbReference>
<dbReference type="CDD" id="cd05043">
    <property type="entry name" value="PTK_Ryk"/>
    <property type="match status" value="1"/>
</dbReference>
<keyword evidence="5 16" id="KW-0812">Transmembrane</keyword>
<dbReference type="SMART" id="SM00469">
    <property type="entry name" value="WIF"/>
    <property type="match status" value="1"/>
</dbReference>
<dbReference type="Pfam" id="PF02019">
    <property type="entry name" value="WIF"/>
    <property type="match status" value="1"/>
</dbReference>
<dbReference type="InterPro" id="IPR008266">
    <property type="entry name" value="Tyr_kinase_AS"/>
</dbReference>
<name>A0A8C9XPI4_SANLU</name>
<dbReference type="GeneTree" id="ENSGT00940000155119"/>
<protein>
    <recommendedName>
        <fullName evidence="2">receptor protein-tyrosine kinase</fullName>
        <ecNumber evidence="2">2.7.10.1</ecNumber>
    </recommendedName>
</protein>
<reference evidence="19" key="1">
    <citation type="submission" date="2025-08" db="UniProtKB">
        <authorList>
            <consortium name="Ensembl"/>
        </authorList>
    </citation>
    <scope>IDENTIFICATION</scope>
</reference>
<gene>
    <name evidence="19" type="primary">ryk</name>
</gene>
<keyword evidence="9" id="KW-0067">ATP-binding</keyword>
<dbReference type="GO" id="GO:0004714">
    <property type="term" value="F:transmembrane receptor protein tyrosine kinase activity"/>
    <property type="evidence" value="ECO:0007669"/>
    <property type="project" value="UniProtKB-EC"/>
</dbReference>
<evidence type="ECO:0000256" key="5">
    <source>
        <dbReference type="ARBA" id="ARBA00022692"/>
    </source>
</evidence>
<evidence type="ECO:0000256" key="16">
    <source>
        <dbReference type="SAM" id="Phobius"/>
    </source>
</evidence>
<dbReference type="Gene3D" id="1.10.510.10">
    <property type="entry name" value="Transferase(Phosphotransferase) domain 1"/>
    <property type="match status" value="1"/>
</dbReference>
<dbReference type="InterPro" id="IPR011009">
    <property type="entry name" value="Kinase-like_dom_sf"/>
</dbReference>
<evidence type="ECO:0000256" key="3">
    <source>
        <dbReference type="ARBA" id="ARBA00022553"/>
    </source>
</evidence>
<evidence type="ECO:0000313" key="19">
    <source>
        <dbReference type="Ensembl" id="ENSSLUP00000011506.1"/>
    </source>
</evidence>
<keyword evidence="11 16" id="KW-0472">Membrane</keyword>
<evidence type="ECO:0000256" key="11">
    <source>
        <dbReference type="ARBA" id="ARBA00023136"/>
    </source>
</evidence>
<comment type="subcellular location">
    <subcellularLocation>
        <location evidence="1">Membrane</location>
        <topology evidence="1">Single-pass membrane protein</topology>
    </subcellularLocation>
</comment>
<keyword evidence="8" id="KW-0418">Kinase</keyword>
<evidence type="ECO:0000256" key="15">
    <source>
        <dbReference type="SAM" id="MobiDB-lite"/>
    </source>
</evidence>
<feature type="compositionally biased region" description="Low complexity" evidence="15">
    <location>
        <begin position="245"/>
        <end position="262"/>
    </location>
</feature>
<dbReference type="InterPro" id="IPR003306">
    <property type="entry name" value="WIF"/>
</dbReference>
<sequence>MLGLIHGSGTPPESRGWPHSVLWRLGGFCFLLLLEGAGCLANPSSSSGVNNNQPSVNIYMSVDEVKKLLGLDAELYYVRDDVVNHYALSFTLPVPSETNSLHFSWHSKTKVDYRLGFLMDNPVAMNQPRSNISSQGEVPRVPSGLFNIRLLLCTCRCFAFGDIIPPPSPGSSPRPPLRIDSEPKTPIPHSNTTLPRPDYDPPTTSTQVFYISVSVCCIVIFLVAIILAILHLHSMKRVEMEDSVSDSGSSQGLSQPSTQTTQYLRADTPNNAAPVTSYPSLRIEKNDLRSVTLMEAKAKVKDIAISRERVTLRDVLHEGTFGRIFHGVLLDEKDPSKEKQVFVKTVKDHASEVQVTMMLTESCKLRGLHHRNLLPISHVCTEDGEKPMVLLPFMAWGNLKLFLRQCKLAEANNPQAISQQDLVYMAIQIACGMSYLARREVIHKDLAARNCVIDDNMQVKITDNALARDLFPMDYHCLGDNENRPVRWMALESLLNNDFSSASDVWAFGVTLWELMTLGQTPYVDIDPFEMSAYLKDGYRIAQPINCPDELFAVMACCWALDPEERPKFQQLVQCLTEFHAALGAYV</sequence>
<evidence type="ECO:0000256" key="12">
    <source>
        <dbReference type="ARBA" id="ARBA00023137"/>
    </source>
</evidence>
<reference evidence="19" key="2">
    <citation type="submission" date="2025-09" db="UniProtKB">
        <authorList>
            <consortium name="Ensembl"/>
        </authorList>
    </citation>
    <scope>IDENTIFICATION</scope>
</reference>
<feature type="region of interest" description="Disordered" evidence="15">
    <location>
        <begin position="168"/>
        <end position="199"/>
    </location>
</feature>
<dbReference type="Ensembl" id="ENSSLUT00000011902.1">
    <property type="protein sequence ID" value="ENSSLUP00000011506.1"/>
    <property type="gene ID" value="ENSSLUG00000005357.1"/>
</dbReference>
<dbReference type="Proteomes" id="UP000694568">
    <property type="component" value="Unplaced"/>
</dbReference>
<evidence type="ECO:0000256" key="10">
    <source>
        <dbReference type="ARBA" id="ARBA00022989"/>
    </source>
</evidence>
<keyword evidence="13" id="KW-0675">Receptor</keyword>
<feature type="transmembrane region" description="Helical" evidence="16">
    <location>
        <begin position="208"/>
        <end position="230"/>
    </location>
</feature>
<dbReference type="PRINTS" id="PR00109">
    <property type="entry name" value="TYRKINASE"/>
</dbReference>
<feature type="region of interest" description="Disordered" evidence="15">
    <location>
        <begin position="243"/>
        <end position="276"/>
    </location>
</feature>
<feature type="domain" description="Protein kinase" evidence="17">
    <location>
        <begin position="310"/>
        <end position="583"/>
    </location>
</feature>
<dbReference type="InterPro" id="IPR038677">
    <property type="entry name" value="WIF_sf"/>
</dbReference>
<accession>A0A8C9XPI4</accession>
<dbReference type="SUPFAM" id="SSF56112">
    <property type="entry name" value="Protein kinase-like (PK-like)"/>
    <property type="match status" value="1"/>
</dbReference>
<evidence type="ECO:0000256" key="13">
    <source>
        <dbReference type="ARBA" id="ARBA00023170"/>
    </source>
</evidence>
<keyword evidence="4" id="KW-0808">Transferase</keyword>